<dbReference type="InParanoid" id="A0LLW0"/>
<dbReference type="Gene3D" id="3.40.50.300">
    <property type="entry name" value="P-loop containing nucleotide triphosphate hydrolases"/>
    <property type="match status" value="1"/>
</dbReference>
<dbReference type="RefSeq" id="WP_011699579.1">
    <property type="nucleotide sequence ID" value="NC_008554.1"/>
</dbReference>
<dbReference type="EMBL" id="CP000478">
    <property type="protein sequence ID" value="ABK18412.1"/>
    <property type="molecule type" value="Genomic_DNA"/>
</dbReference>
<dbReference type="FunCoup" id="A0LLW0">
    <property type="interactions" value="150"/>
</dbReference>
<dbReference type="HOGENOM" id="CLU_000604_1_11_7"/>
<evidence type="ECO:0000256" key="1">
    <source>
        <dbReference type="ARBA" id="ARBA00005417"/>
    </source>
</evidence>
<dbReference type="PROSITE" id="PS50893">
    <property type="entry name" value="ABC_TRANSPORTER_2"/>
    <property type="match status" value="1"/>
</dbReference>
<dbReference type="GO" id="GO:0016887">
    <property type="term" value="F:ATP hydrolysis activity"/>
    <property type="evidence" value="ECO:0007669"/>
    <property type="project" value="InterPro"/>
</dbReference>
<dbReference type="Pfam" id="PF00005">
    <property type="entry name" value="ABC_tran"/>
    <property type="match status" value="1"/>
</dbReference>
<dbReference type="eggNOG" id="COG1121">
    <property type="taxonomic scope" value="Bacteria"/>
</dbReference>
<dbReference type="PANTHER" id="PTHR42734">
    <property type="entry name" value="METAL TRANSPORT SYSTEM ATP-BINDING PROTEIN TM_0124-RELATED"/>
    <property type="match status" value="1"/>
</dbReference>
<feature type="domain" description="ABC transporter" evidence="5">
    <location>
        <begin position="11"/>
        <end position="242"/>
    </location>
</feature>
<evidence type="ECO:0000256" key="3">
    <source>
        <dbReference type="ARBA" id="ARBA00022741"/>
    </source>
</evidence>
<dbReference type="InterPro" id="IPR027417">
    <property type="entry name" value="P-loop_NTPase"/>
</dbReference>
<dbReference type="SMART" id="SM00382">
    <property type="entry name" value="AAA"/>
    <property type="match status" value="1"/>
</dbReference>
<dbReference type="PANTHER" id="PTHR42734:SF17">
    <property type="entry name" value="METAL TRANSPORT SYSTEM ATP-BINDING PROTEIN TM_0124-RELATED"/>
    <property type="match status" value="1"/>
</dbReference>
<dbReference type="InterPro" id="IPR003593">
    <property type="entry name" value="AAA+_ATPase"/>
</dbReference>
<dbReference type="InterPro" id="IPR050153">
    <property type="entry name" value="Metal_Ion_Import_ABC"/>
</dbReference>
<organism evidence="6 7">
    <name type="scientific">Syntrophobacter fumaroxidans (strain DSM 10017 / MPOB)</name>
    <dbReference type="NCBI Taxonomy" id="335543"/>
    <lineage>
        <taxon>Bacteria</taxon>
        <taxon>Pseudomonadati</taxon>
        <taxon>Thermodesulfobacteriota</taxon>
        <taxon>Syntrophobacteria</taxon>
        <taxon>Syntrophobacterales</taxon>
        <taxon>Syntrophobacteraceae</taxon>
        <taxon>Syntrophobacter</taxon>
    </lineage>
</organism>
<dbReference type="Proteomes" id="UP000001784">
    <property type="component" value="Chromosome"/>
</dbReference>
<keyword evidence="2" id="KW-0813">Transport</keyword>
<dbReference type="CDD" id="cd03235">
    <property type="entry name" value="ABC_Metallic_Cations"/>
    <property type="match status" value="1"/>
</dbReference>
<name>A0LLW0_SYNFM</name>
<accession>A0LLW0</accession>
<evidence type="ECO:0000256" key="2">
    <source>
        <dbReference type="ARBA" id="ARBA00022448"/>
    </source>
</evidence>
<proteinExistence type="inferred from homology"/>
<dbReference type="FunFam" id="3.40.50.300:FF:000134">
    <property type="entry name" value="Iron-enterobactin ABC transporter ATP-binding protein"/>
    <property type="match status" value="1"/>
</dbReference>
<dbReference type="SUPFAM" id="SSF52540">
    <property type="entry name" value="P-loop containing nucleoside triphosphate hydrolases"/>
    <property type="match status" value="1"/>
</dbReference>
<keyword evidence="3" id="KW-0547">Nucleotide-binding</keyword>
<dbReference type="OrthoDB" id="9809450at2"/>
<dbReference type="KEGG" id="sfu:Sfum_2734"/>
<dbReference type="GO" id="GO:0005524">
    <property type="term" value="F:ATP binding"/>
    <property type="evidence" value="ECO:0007669"/>
    <property type="project" value="UniProtKB-KW"/>
</dbReference>
<keyword evidence="4" id="KW-0067">ATP-binding</keyword>
<reference evidence="6 7" key="1">
    <citation type="submission" date="2006-10" db="EMBL/GenBank/DDBJ databases">
        <title>Complete sequence of Syntrophobacter fumaroxidans MPOB.</title>
        <authorList>
            <consortium name="US DOE Joint Genome Institute"/>
            <person name="Copeland A."/>
            <person name="Lucas S."/>
            <person name="Lapidus A."/>
            <person name="Barry K."/>
            <person name="Detter J.C."/>
            <person name="Glavina del Rio T."/>
            <person name="Hammon N."/>
            <person name="Israni S."/>
            <person name="Pitluck S."/>
            <person name="Goltsman E.G."/>
            <person name="Martinez M."/>
            <person name="Schmutz J."/>
            <person name="Larimer F."/>
            <person name="Land M."/>
            <person name="Hauser L."/>
            <person name="Kyrpides N."/>
            <person name="Kim E."/>
            <person name="Boone D.R."/>
            <person name="Brockman F."/>
            <person name="Culley D."/>
            <person name="Ferry J."/>
            <person name="Gunsalus R."/>
            <person name="McInerney M.J."/>
            <person name="Morrison M."/>
            <person name="Plugge C."/>
            <person name="Rohlin L."/>
            <person name="Scholten J."/>
            <person name="Sieber J."/>
            <person name="Stams A.J.M."/>
            <person name="Worm P."/>
            <person name="Henstra A.M."/>
            <person name="Richardson P."/>
        </authorList>
    </citation>
    <scope>NUCLEOTIDE SEQUENCE [LARGE SCALE GENOMIC DNA]</scope>
    <source>
        <strain evidence="7">DSM 10017 / MPOB</strain>
    </source>
</reference>
<dbReference type="AlphaFoldDB" id="A0LLW0"/>
<dbReference type="InterPro" id="IPR017871">
    <property type="entry name" value="ABC_transporter-like_CS"/>
</dbReference>
<dbReference type="PROSITE" id="PS00211">
    <property type="entry name" value="ABC_TRANSPORTER_1"/>
    <property type="match status" value="1"/>
</dbReference>
<evidence type="ECO:0000256" key="4">
    <source>
        <dbReference type="ARBA" id="ARBA00022840"/>
    </source>
</evidence>
<dbReference type="InterPro" id="IPR003439">
    <property type="entry name" value="ABC_transporter-like_ATP-bd"/>
</dbReference>
<evidence type="ECO:0000313" key="7">
    <source>
        <dbReference type="Proteomes" id="UP000001784"/>
    </source>
</evidence>
<gene>
    <name evidence="6" type="ordered locus">Sfum_2734</name>
</gene>
<protein>
    <submittedName>
        <fullName evidence="6">ABC transporter related</fullName>
    </submittedName>
</protein>
<dbReference type="STRING" id="335543.Sfum_2734"/>
<evidence type="ECO:0000259" key="5">
    <source>
        <dbReference type="PROSITE" id="PS50893"/>
    </source>
</evidence>
<evidence type="ECO:0000313" key="6">
    <source>
        <dbReference type="EMBL" id="ABK18412.1"/>
    </source>
</evidence>
<sequence>MATPADEPKAIEVRDLSFSYNGHLVLRDVNISIAQREFLAVIGPNGSGKTTLLKLFLGILKPSMGIVRVLGKEPSRVVSEIGYVPQDTSINKDFPISVLDVALMGRLGGAGHGYRYSAADRRTAREALERVHMWEYAERPIGRLSGGQRQRVLIARALTGNPSILIMDEPTASVDKEFQTELFEFLKKLNDSMTIVVVSHDMSVLSSYVKSVACLNQRLFFHDAAEITPEMIEMAYHCPVDLIAHGMPHRVFRDHEDH</sequence>
<keyword evidence="7" id="KW-1185">Reference proteome</keyword>
<comment type="similarity">
    <text evidence="1">Belongs to the ABC transporter superfamily.</text>
</comment>